<dbReference type="PROSITE" id="PS50878">
    <property type="entry name" value="RT_POL"/>
    <property type="match status" value="1"/>
</dbReference>
<dbReference type="InterPro" id="IPR036691">
    <property type="entry name" value="Endo/exonu/phosph_ase_sf"/>
</dbReference>
<keyword evidence="4" id="KW-1185">Reference proteome</keyword>
<comment type="caution">
    <text evidence="3">The sequence shown here is derived from an EMBL/GenBank/DDBJ whole genome shotgun (WGS) entry which is preliminary data.</text>
</comment>
<dbReference type="SUPFAM" id="SSF56672">
    <property type="entry name" value="DNA/RNA polymerases"/>
    <property type="match status" value="1"/>
</dbReference>
<dbReference type="PANTHER" id="PTHR19446">
    <property type="entry name" value="REVERSE TRANSCRIPTASES"/>
    <property type="match status" value="1"/>
</dbReference>
<dbReference type="Proteomes" id="UP000499080">
    <property type="component" value="Unassembled WGS sequence"/>
</dbReference>
<dbReference type="Gene3D" id="3.30.420.10">
    <property type="entry name" value="Ribonuclease H-like superfamily/Ribonuclease H"/>
    <property type="match status" value="1"/>
</dbReference>
<feature type="domain" description="Reverse transcriptase" evidence="1">
    <location>
        <begin position="488"/>
        <end position="761"/>
    </location>
</feature>
<dbReference type="GO" id="GO:0004523">
    <property type="term" value="F:RNA-DNA hybrid ribonuclease activity"/>
    <property type="evidence" value="ECO:0007669"/>
    <property type="project" value="InterPro"/>
</dbReference>
<dbReference type="OrthoDB" id="411871at2759"/>
<sequence>MDQAQHRVANGWRFLQANLGRSRPATGEIPTFRTGPHGIILLQEAYTVNGSLAGTKLGWRAVHAQGGKTVILVSNPALDVIELVKTVHIVGVQISDRTLSVAVFSIYFPPSSDKTELVAQLSATLECLRSSCILIGGDINMRHPLWGPQVSDHRSSDEGLPFVDFVIKHRLNIWNDPNSDPTFHTTRSHSWIDVTAASAALDFEAHTWHVTTRTLSDHNYLEYNLGELDVSERVPRYNLNRFRLNKVAQKIASIETTLLDQLHRSVSPEDLDRFVLALTATIQEVCAIYLKHTKPRSKAVPWWDAELEMLRNKTCALKRRFHRVLDPTVKAVKKAEYKMCRAKFRRTLSIKRDKSWSEFCREVSSLNEFALPYKICANKVSRPLVIGNIQVGGRPCTSLRESIEQIVKVLFPSDDEVLTESREQQARRLFVESYDFADRDPHFTKTEVWSALKQSKRRKAPGLDRLQYEVIVAINNKSPQLLVSLFNRCLDMGHFPRPWKSAKLVLLNKPGKDTSDPRAYRPICLLSTMSKVLDKLVSQRILHHYHSNNLLNPLQHGFRTSKSCETAGFELREVVWERVRRNQGVCMISLDVAGAFDNVSWVSILYQLGEAACPVNIFRLVSSYLRNRSVCYETQVTRVVHEVNRGCPQGSCSGPLFWNIVADSLLSLPFPRNTYLQAYADDLVLVVWGHNESQIAEQGRAAMSMIEEWGDLNNLRFSPQKTCMLPITYRWKLSISNPPVVELYGQLIRAVEELKYLGVIWDGGLTFHAHFKDRKAAVDTLSYRLTLTVCKWYSKQPRLLKKIYIGALEPKLLYGHSAWGHRLKLKTFCEYLNVVQRRPLLAMTRAYRTSSTNSLQVLAVVPPLDLRAIETYVTFLVLRAQQDISVYSEDFHWEDYVRMESPYLTHTAIKDGIGFDWMEPKGEGLEIFTDGSGINDRIGEAMVVLYFGQLIHSERVRLGGNCTVYQAELVGLRLAARFVLTLTTTKRVNVYSDSTSALQSLADPMNTHPLVGEVRRLIKRVRSERGVFLHWVKAHFGYLGNELADAEAKAATDSPSVSVELPVSSSRFKCQLRRIIIKAWQDHWDFSPDKGRFTHSIIPKVSLKTHFWGEMAELLTGHGRFPAHLYRFGIGDDDRCACGAAGDAKNYIVSCPLTMNLRARLRFNPSDLSSVVRECNLPFLGELSRKVRSFLPYSSEADSGICTRSSNVWRREVCPHFTKTRRPVSRFLRKARRVRLGSRLSNYRCREVSLTSLRCQGSRLLRDARWAMPVIFT</sequence>
<dbReference type="CDD" id="cd01650">
    <property type="entry name" value="RT_nLTR_like"/>
    <property type="match status" value="1"/>
</dbReference>
<name>A0A4Y2L3D8_ARAVE</name>
<dbReference type="PROSITE" id="PS50879">
    <property type="entry name" value="RNASE_H_1"/>
    <property type="match status" value="1"/>
</dbReference>
<dbReference type="GO" id="GO:0042575">
    <property type="term" value="C:DNA polymerase complex"/>
    <property type="evidence" value="ECO:0007669"/>
    <property type="project" value="UniProtKB-ARBA"/>
</dbReference>
<protein>
    <recommendedName>
        <fullName evidence="5">Retrovirus-related Pol polyprotein from type-1 retrotransposable element R1</fullName>
    </recommendedName>
</protein>
<dbReference type="InterPro" id="IPR012337">
    <property type="entry name" value="RNaseH-like_sf"/>
</dbReference>
<evidence type="ECO:0000313" key="3">
    <source>
        <dbReference type="EMBL" id="GBN08317.1"/>
    </source>
</evidence>
<dbReference type="InterPro" id="IPR000477">
    <property type="entry name" value="RT_dom"/>
</dbReference>
<accession>A0A4Y2L3D8</accession>
<dbReference type="InterPro" id="IPR043502">
    <property type="entry name" value="DNA/RNA_pol_sf"/>
</dbReference>
<evidence type="ECO:0000313" key="4">
    <source>
        <dbReference type="Proteomes" id="UP000499080"/>
    </source>
</evidence>
<reference evidence="3 4" key="1">
    <citation type="journal article" date="2019" name="Sci. Rep.">
        <title>Orb-weaving spider Araneus ventricosus genome elucidates the spidroin gene catalogue.</title>
        <authorList>
            <person name="Kono N."/>
            <person name="Nakamura H."/>
            <person name="Ohtoshi R."/>
            <person name="Moran D.A.P."/>
            <person name="Shinohara A."/>
            <person name="Yoshida Y."/>
            <person name="Fujiwara M."/>
            <person name="Mori M."/>
            <person name="Tomita M."/>
            <person name="Arakawa K."/>
        </authorList>
    </citation>
    <scope>NUCLEOTIDE SEQUENCE [LARGE SCALE GENOMIC DNA]</scope>
</reference>
<dbReference type="Pfam" id="PF14529">
    <property type="entry name" value="Exo_endo_phos_2"/>
    <property type="match status" value="1"/>
</dbReference>
<dbReference type="Pfam" id="PF00078">
    <property type="entry name" value="RVT_1"/>
    <property type="match status" value="1"/>
</dbReference>
<gene>
    <name evidence="3" type="primary">R1A1-elementORF2_206</name>
    <name evidence="3" type="ORF">AVEN_274507_1</name>
</gene>
<dbReference type="GO" id="GO:0003676">
    <property type="term" value="F:nucleic acid binding"/>
    <property type="evidence" value="ECO:0007669"/>
    <property type="project" value="InterPro"/>
</dbReference>
<dbReference type="AlphaFoldDB" id="A0A4Y2L3D8"/>
<dbReference type="EMBL" id="BGPR01005253">
    <property type="protein sequence ID" value="GBN08317.1"/>
    <property type="molecule type" value="Genomic_DNA"/>
</dbReference>
<dbReference type="Pfam" id="PF00075">
    <property type="entry name" value="RNase_H"/>
    <property type="match status" value="1"/>
</dbReference>
<dbReference type="CDD" id="cd09276">
    <property type="entry name" value="Rnase_HI_RT_non_LTR"/>
    <property type="match status" value="1"/>
</dbReference>
<evidence type="ECO:0008006" key="5">
    <source>
        <dbReference type="Google" id="ProtNLM"/>
    </source>
</evidence>
<feature type="domain" description="RNase H type-1" evidence="2">
    <location>
        <begin position="921"/>
        <end position="1053"/>
    </location>
</feature>
<evidence type="ECO:0000259" key="2">
    <source>
        <dbReference type="PROSITE" id="PS50879"/>
    </source>
</evidence>
<dbReference type="InterPro" id="IPR005135">
    <property type="entry name" value="Endo/exonuclease/phosphatase"/>
</dbReference>
<dbReference type="InterPro" id="IPR002156">
    <property type="entry name" value="RNaseH_domain"/>
</dbReference>
<dbReference type="Gene3D" id="3.60.10.10">
    <property type="entry name" value="Endonuclease/exonuclease/phosphatase"/>
    <property type="match status" value="1"/>
</dbReference>
<proteinExistence type="predicted"/>
<dbReference type="InterPro" id="IPR036397">
    <property type="entry name" value="RNaseH_sf"/>
</dbReference>
<evidence type="ECO:0000259" key="1">
    <source>
        <dbReference type="PROSITE" id="PS50878"/>
    </source>
</evidence>
<organism evidence="3 4">
    <name type="scientific">Araneus ventricosus</name>
    <name type="common">Orbweaver spider</name>
    <name type="synonym">Epeira ventricosa</name>
    <dbReference type="NCBI Taxonomy" id="182803"/>
    <lineage>
        <taxon>Eukaryota</taxon>
        <taxon>Metazoa</taxon>
        <taxon>Ecdysozoa</taxon>
        <taxon>Arthropoda</taxon>
        <taxon>Chelicerata</taxon>
        <taxon>Arachnida</taxon>
        <taxon>Araneae</taxon>
        <taxon>Araneomorphae</taxon>
        <taxon>Entelegynae</taxon>
        <taxon>Araneoidea</taxon>
        <taxon>Araneidae</taxon>
        <taxon>Araneus</taxon>
    </lineage>
</organism>
<dbReference type="SUPFAM" id="SSF56219">
    <property type="entry name" value="DNase I-like"/>
    <property type="match status" value="1"/>
</dbReference>
<dbReference type="SUPFAM" id="SSF53098">
    <property type="entry name" value="Ribonuclease H-like"/>
    <property type="match status" value="1"/>
</dbReference>
<dbReference type="GO" id="GO:0071897">
    <property type="term" value="P:DNA biosynthetic process"/>
    <property type="evidence" value="ECO:0007669"/>
    <property type="project" value="UniProtKB-ARBA"/>
</dbReference>